<keyword evidence="4 11" id="KW-0132">Cell division</keyword>
<proteinExistence type="inferred from homology"/>
<evidence type="ECO:0000256" key="8">
    <source>
        <dbReference type="ARBA" id="ARBA00023306"/>
    </source>
</evidence>
<feature type="compositionally biased region" description="Basic and acidic residues" evidence="12">
    <location>
        <begin position="649"/>
        <end position="667"/>
    </location>
</feature>
<feature type="region of interest" description="Disordered" evidence="12">
    <location>
        <begin position="248"/>
        <end position="303"/>
    </location>
</feature>
<feature type="region of interest" description="Disordered" evidence="12">
    <location>
        <begin position="318"/>
        <end position="404"/>
    </location>
</feature>
<feature type="compositionally biased region" description="Basic and acidic residues" evidence="12">
    <location>
        <begin position="552"/>
        <end position="563"/>
    </location>
</feature>
<feature type="compositionally biased region" description="Basic and acidic residues" evidence="12">
    <location>
        <begin position="589"/>
        <end position="620"/>
    </location>
</feature>
<protein>
    <recommendedName>
        <fullName evidence="2 11">Cell division ATP-binding protein FtsE</fullName>
    </recommendedName>
</protein>
<keyword evidence="3 11" id="KW-1003">Cell membrane</keyword>
<feature type="compositionally biased region" description="Low complexity" evidence="12">
    <location>
        <begin position="436"/>
        <end position="446"/>
    </location>
</feature>
<name>Q83GQ2_TROWT</name>
<dbReference type="GO" id="GO:0005886">
    <property type="term" value="C:plasma membrane"/>
    <property type="evidence" value="ECO:0007669"/>
    <property type="project" value="UniProtKB-SubCell"/>
</dbReference>
<feature type="compositionally biased region" description="Basic and acidic residues" evidence="12">
    <location>
        <begin position="850"/>
        <end position="866"/>
    </location>
</feature>
<evidence type="ECO:0000256" key="5">
    <source>
        <dbReference type="ARBA" id="ARBA00022741"/>
    </source>
</evidence>
<dbReference type="GO" id="GO:0051301">
    <property type="term" value="P:cell division"/>
    <property type="evidence" value="ECO:0007669"/>
    <property type="project" value="UniProtKB-UniRule"/>
</dbReference>
<dbReference type="SUPFAM" id="SSF52540">
    <property type="entry name" value="P-loop containing nucleoside triphosphate hydrolases"/>
    <property type="match status" value="1"/>
</dbReference>
<feature type="domain" description="ABC transporter" evidence="13">
    <location>
        <begin position="2"/>
        <end position="238"/>
    </location>
</feature>
<feature type="compositionally biased region" description="Low complexity" evidence="12">
    <location>
        <begin position="248"/>
        <end position="258"/>
    </location>
</feature>
<dbReference type="InterPro" id="IPR015854">
    <property type="entry name" value="ABC_transpr_LolD-like"/>
</dbReference>
<dbReference type="PANTHER" id="PTHR24220:SF470">
    <property type="entry name" value="CELL DIVISION ATP-BINDING PROTEIN FTSE"/>
    <property type="match status" value="1"/>
</dbReference>
<evidence type="ECO:0000256" key="9">
    <source>
        <dbReference type="ARBA" id="ARBA00054718"/>
    </source>
</evidence>
<dbReference type="AlphaFoldDB" id="Q83GQ2"/>
<keyword evidence="15" id="KW-1185">Reference proteome</keyword>
<dbReference type="PROSITE" id="PS50893">
    <property type="entry name" value="ABC_TRANSPORTER_2"/>
    <property type="match status" value="1"/>
</dbReference>
<dbReference type="Proteomes" id="UP000002200">
    <property type="component" value="Chromosome"/>
</dbReference>
<feature type="compositionally biased region" description="Polar residues" evidence="12">
    <location>
        <begin position="344"/>
        <end position="358"/>
    </location>
</feature>
<dbReference type="InterPro" id="IPR027417">
    <property type="entry name" value="P-loop_NTPase"/>
</dbReference>
<evidence type="ECO:0000313" key="15">
    <source>
        <dbReference type="Proteomes" id="UP000002200"/>
    </source>
</evidence>
<feature type="region of interest" description="Disordered" evidence="12">
    <location>
        <begin position="434"/>
        <end position="458"/>
    </location>
</feature>
<keyword evidence="7 11" id="KW-0472">Membrane</keyword>
<organism evidence="14 15">
    <name type="scientific">Tropheryma whipplei (strain Twist)</name>
    <name type="common">Whipple's bacillus</name>
    <dbReference type="NCBI Taxonomy" id="203267"/>
    <lineage>
        <taxon>Bacteria</taxon>
        <taxon>Bacillati</taxon>
        <taxon>Actinomycetota</taxon>
        <taxon>Actinomycetes</taxon>
        <taxon>Micrococcales</taxon>
        <taxon>Tropherymataceae</taxon>
        <taxon>Tropheryma</taxon>
    </lineage>
</organism>
<feature type="compositionally biased region" description="Polar residues" evidence="12">
    <location>
        <begin position="564"/>
        <end position="586"/>
    </location>
</feature>
<dbReference type="GO" id="GO:0016887">
    <property type="term" value="F:ATP hydrolysis activity"/>
    <property type="evidence" value="ECO:0007669"/>
    <property type="project" value="InterPro"/>
</dbReference>
<dbReference type="InterPro" id="IPR017871">
    <property type="entry name" value="ABC_transporter-like_CS"/>
</dbReference>
<evidence type="ECO:0000256" key="11">
    <source>
        <dbReference type="RuleBase" id="RU365094"/>
    </source>
</evidence>
<evidence type="ECO:0000256" key="6">
    <source>
        <dbReference type="ARBA" id="ARBA00022840"/>
    </source>
</evidence>
<dbReference type="PANTHER" id="PTHR24220">
    <property type="entry name" value="IMPORT ATP-BINDING PROTEIN"/>
    <property type="match status" value="1"/>
</dbReference>
<feature type="compositionally biased region" description="Polar residues" evidence="12">
    <location>
        <begin position="795"/>
        <end position="811"/>
    </location>
</feature>
<evidence type="ECO:0000256" key="4">
    <source>
        <dbReference type="ARBA" id="ARBA00022618"/>
    </source>
</evidence>
<feature type="compositionally biased region" description="Polar residues" evidence="12">
    <location>
        <begin position="778"/>
        <end position="787"/>
    </location>
</feature>
<comment type="function">
    <text evidence="9">Part of the ABC transporter FtsEX involved in cellular division. Has ATPase activity.</text>
</comment>
<dbReference type="FunFam" id="3.40.50.300:FF:000056">
    <property type="entry name" value="Cell division ATP-binding protein FtsE"/>
    <property type="match status" value="1"/>
</dbReference>
<feature type="compositionally biased region" description="Polar residues" evidence="12">
    <location>
        <begin position="668"/>
        <end position="677"/>
    </location>
</feature>
<feature type="compositionally biased region" description="Polar residues" evidence="12">
    <location>
        <begin position="714"/>
        <end position="730"/>
    </location>
</feature>
<dbReference type="eggNOG" id="COG2884">
    <property type="taxonomic scope" value="Bacteria"/>
</dbReference>
<feature type="region of interest" description="Disordered" evidence="12">
    <location>
        <begin position="704"/>
        <end position="918"/>
    </location>
</feature>
<dbReference type="InterPro" id="IPR005286">
    <property type="entry name" value="Cell_div_FtsE"/>
</dbReference>
<evidence type="ECO:0000256" key="2">
    <source>
        <dbReference type="ARBA" id="ARBA00020019"/>
    </source>
</evidence>
<feature type="compositionally biased region" description="Polar residues" evidence="12">
    <location>
        <begin position="823"/>
        <end position="849"/>
    </location>
</feature>
<keyword evidence="5 11" id="KW-0547">Nucleotide-binding</keyword>
<feature type="compositionally biased region" description="Basic and acidic residues" evidence="12">
    <location>
        <begin position="882"/>
        <end position="918"/>
    </location>
</feature>
<dbReference type="RefSeq" id="WP_011102422.1">
    <property type="nucleotide sequence ID" value="NC_004572.3"/>
</dbReference>
<reference evidence="14 15" key="1">
    <citation type="journal article" date="2003" name="Genome Res.">
        <title>Tropheryma whipplei twist: a human pathogenic Actinobacteria with a reduced genome.</title>
        <authorList>
            <person name="Raoult D."/>
            <person name="Ogata H."/>
            <person name="Audic S."/>
            <person name="Robert C."/>
            <person name="Suhre K."/>
            <person name="Drancourt M."/>
            <person name="Claverie J.-M."/>
        </authorList>
    </citation>
    <scope>NUCLEOTIDE SEQUENCE [LARGE SCALE GENOMIC DNA]</scope>
    <source>
        <strain evidence="14 15">Twist</strain>
    </source>
</reference>
<evidence type="ECO:0000256" key="1">
    <source>
        <dbReference type="ARBA" id="ARBA00005417"/>
    </source>
</evidence>
<feature type="compositionally biased region" description="Basic and acidic residues" evidence="12">
    <location>
        <begin position="269"/>
        <end position="295"/>
    </location>
</feature>
<dbReference type="Pfam" id="PF00005">
    <property type="entry name" value="ABC_tran"/>
    <property type="match status" value="1"/>
</dbReference>
<dbReference type="SMART" id="SM00382">
    <property type="entry name" value="AAA"/>
    <property type="match status" value="1"/>
</dbReference>
<evidence type="ECO:0000256" key="3">
    <source>
        <dbReference type="ARBA" id="ARBA00022475"/>
    </source>
</evidence>
<dbReference type="GO" id="GO:0005524">
    <property type="term" value="F:ATP binding"/>
    <property type="evidence" value="ECO:0007669"/>
    <property type="project" value="UniProtKB-UniRule"/>
</dbReference>
<evidence type="ECO:0000313" key="14">
    <source>
        <dbReference type="EMBL" id="AAO44296.1"/>
    </source>
</evidence>
<feature type="region of interest" description="Disordered" evidence="12">
    <location>
        <begin position="552"/>
        <end position="679"/>
    </location>
</feature>
<feature type="compositionally biased region" description="Polar residues" evidence="12">
    <location>
        <begin position="366"/>
        <end position="404"/>
    </location>
</feature>
<dbReference type="KEGG" id="twh:TWT_199"/>
<dbReference type="EMBL" id="AE014184">
    <property type="protein sequence ID" value="AAO44296.1"/>
    <property type="molecule type" value="Genomic_DNA"/>
</dbReference>
<dbReference type="Gene3D" id="3.40.50.300">
    <property type="entry name" value="P-loop containing nucleotide triphosphate hydrolases"/>
    <property type="match status" value="1"/>
</dbReference>
<dbReference type="InterPro" id="IPR003439">
    <property type="entry name" value="ABC_transporter-like_ATP-bd"/>
</dbReference>
<gene>
    <name evidence="11 14" type="primary">ftsE</name>
    <name evidence="14" type="ordered locus">TWT_199</name>
</gene>
<dbReference type="GO" id="GO:0022857">
    <property type="term" value="F:transmembrane transporter activity"/>
    <property type="evidence" value="ECO:0007669"/>
    <property type="project" value="TreeGrafter"/>
</dbReference>
<dbReference type="InterPro" id="IPR003593">
    <property type="entry name" value="AAA+_ATPase"/>
</dbReference>
<keyword evidence="8 11" id="KW-0131">Cell cycle</keyword>
<evidence type="ECO:0000256" key="7">
    <source>
        <dbReference type="ARBA" id="ARBA00023136"/>
    </source>
</evidence>
<dbReference type="PROSITE" id="PS00211">
    <property type="entry name" value="ABC_TRANSPORTER_1"/>
    <property type="match status" value="1"/>
</dbReference>
<sequence length="918" mass="99563">MIRFKNVSKVYPGAQLPALSDVTLNITRGEFVFLVGASGSGKSSFLRLILREERATTGLLHVLGQDLTKIRYRKIPVFRRSLGVVFQDFRLLANKTVFDNVAFTLKVIGRSSGFIQNAVPDVLRTVGLENKSDNFPGELSGGEQQRVAIARAVVNKPAILLADEPTGNLDPITSAGIMQIFERINAGGTTVVMATHEASIVNEMQKRVVEVSQGCIVRDEVQGEFGITTKLLVQDKEVSVFLSTKEGAAGSSDASSCANNITGTGRCDTGLRDTHKSDTHNATPRDRALLHDPGLHDTGLQGDVTQGYMTQGVRHSTNLNSANQHSDRQYSDGQGGVDQYGDSGINSQDRLPTSVQSADTERHTGPDNTGQYPIQKIPGQTNAIYNPNSQPNPKNTGTDNTVTGSRVSYRDRHDNIDQNRSVQCQTTQISDDQNRAVPNNVNAPNNTPASRVPGRMPNGHMLDDQDSDRFNTNYSITNNADISDSMLYGDASSDGVLSSTLMHADHIASGRGERGVSIVAAGARPHTPQPCTGQSHTDQPCDLGRLCDPHELPHRFTDERTDKLPTSQLHGLQVTSGSQHPTNQGVHDTGNRGKDTPEHRDGQHRDGHSGADQYRDDQHRSVQYSTDQSGTAHRDGQNRAAQQSARQCGESHSDCHSDGQHSDRQHSNDQSGDGQHSTVEESILEAEKLSIAARTAADRFHTPFSLDNPYYAPHSTQHRSGQNNTDQSGDGHTERRRSKQSETGVTDIHDSGINSTKAHRAASKTGPIKTGPIKTGQYPGQTDNTGQKIPGQANAIYNPNSQHDLENTGTDKTVPGRALPGITDQSGVDQYRDGQSSATDTAAHTNTHSTDTRHDNTHEHMRRLLPDSDQSGSVDTPVGATRDPKSNTDQHRDGQSGESHRSVQHRAPHDPENTGPDR</sequence>
<dbReference type="STRING" id="203267.TWT_199"/>
<comment type="subunit">
    <text evidence="10 11">Homodimer. Forms a membrane-associated complex with FtsX.</text>
</comment>
<accession>Q83GQ2</accession>
<comment type="similarity">
    <text evidence="1 11">Belongs to the ABC transporter superfamily.</text>
</comment>
<evidence type="ECO:0000256" key="10">
    <source>
        <dbReference type="ARBA" id="ARBA00063837"/>
    </source>
</evidence>
<evidence type="ECO:0000256" key="12">
    <source>
        <dbReference type="SAM" id="MobiDB-lite"/>
    </source>
</evidence>
<evidence type="ECO:0000259" key="13">
    <source>
        <dbReference type="PROSITE" id="PS50893"/>
    </source>
</evidence>
<comment type="subcellular location">
    <subcellularLocation>
        <location evidence="11">Cell membrane</location>
        <topology evidence="11">Peripheral membrane protein</topology>
        <orientation evidence="11">Cytoplasmic side</orientation>
    </subcellularLocation>
</comment>
<feature type="compositionally biased region" description="Polar residues" evidence="12">
    <location>
        <begin position="621"/>
        <end position="631"/>
    </location>
</feature>
<dbReference type="NCBIfam" id="TIGR02673">
    <property type="entry name" value="FtsE"/>
    <property type="match status" value="1"/>
</dbReference>
<keyword evidence="6 11" id="KW-0067">ATP-binding</keyword>
<dbReference type="HOGENOM" id="CLU_014483_0_0_11"/>